<protein>
    <submittedName>
        <fullName evidence="1">DUF1289 domain-containing protein</fullName>
    </submittedName>
</protein>
<keyword evidence="2" id="KW-1185">Reference proteome</keyword>
<evidence type="ECO:0000313" key="1">
    <source>
        <dbReference type="EMBL" id="MEX0407446.1"/>
    </source>
</evidence>
<dbReference type="Pfam" id="PF06945">
    <property type="entry name" value="DUF1289"/>
    <property type="match status" value="1"/>
</dbReference>
<dbReference type="InterPro" id="IPR010710">
    <property type="entry name" value="DUF1289"/>
</dbReference>
<dbReference type="Proteomes" id="UP001556692">
    <property type="component" value="Unassembled WGS sequence"/>
</dbReference>
<dbReference type="PANTHER" id="PTHR35175">
    <property type="entry name" value="DUF1289 DOMAIN-CONTAINING PROTEIN"/>
    <property type="match status" value="1"/>
</dbReference>
<reference evidence="1 2" key="1">
    <citation type="submission" date="2024-05" db="EMBL/GenBank/DDBJ databases">
        <authorList>
            <person name="Jiang F."/>
        </authorList>
    </citation>
    <scope>NUCLEOTIDE SEQUENCE [LARGE SCALE GENOMIC DNA]</scope>
    <source>
        <strain evidence="1 2">LZ166</strain>
    </source>
</reference>
<dbReference type="PANTHER" id="PTHR35175:SF2">
    <property type="entry name" value="DUF1289 DOMAIN-CONTAINING PROTEIN"/>
    <property type="match status" value="1"/>
</dbReference>
<name>A0ABV3SNF8_9HYPH</name>
<sequence>MTPVETPCRRICKQDRKAGFCIGCGRTVREVFSWIDLPDEERERIGAELPLRLKSLETEGR</sequence>
<gene>
    <name evidence="1" type="ORF">ABGN05_17440</name>
</gene>
<comment type="caution">
    <text evidence="1">The sequence shown here is derived from an EMBL/GenBank/DDBJ whole genome shotgun (WGS) entry which is preliminary data.</text>
</comment>
<dbReference type="EMBL" id="JBDPGJ010000004">
    <property type="protein sequence ID" value="MEX0407446.1"/>
    <property type="molecule type" value="Genomic_DNA"/>
</dbReference>
<dbReference type="RefSeq" id="WP_367955326.1">
    <property type="nucleotide sequence ID" value="NZ_JBDPGJ010000004.1"/>
</dbReference>
<proteinExistence type="predicted"/>
<organism evidence="1 2">
    <name type="scientific">Aquibium pacificus</name>
    <dbReference type="NCBI Taxonomy" id="3153579"/>
    <lineage>
        <taxon>Bacteria</taxon>
        <taxon>Pseudomonadati</taxon>
        <taxon>Pseudomonadota</taxon>
        <taxon>Alphaproteobacteria</taxon>
        <taxon>Hyphomicrobiales</taxon>
        <taxon>Phyllobacteriaceae</taxon>
        <taxon>Aquibium</taxon>
    </lineage>
</organism>
<evidence type="ECO:0000313" key="2">
    <source>
        <dbReference type="Proteomes" id="UP001556692"/>
    </source>
</evidence>
<accession>A0ABV3SNF8</accession>